<dbReference type="EMBL" id="CM018033">
    <property type="protein sequence ID" value="KAA8544982.1"/>
    <property type="molecule type" value="Genomic_DNA"/>
</dbReference>
<proteinExistence type="predicted"/>
<accession>A0A5J5BTB2</accession>
<gene>
    <name evidence="1" type="ORF">F0562_019801</name>
</gene>
<name>A0A5J5BTB2_9ASTE</name>
<dbReference type="AlphaFoldDB" id="A0A5J5BTB2"/>
<evidence type="ECO:0000313" key="2">
    <source>
        <dbReference type="Proteomes" id="UP000325577"/>
    </source>
</evidence>
<evidence type="ECO:0000313" key="1">
    <source>
        <dbReference type="EMBL" id="KAA8544982.1"/>
    </source>
</evidence>
<dbReference type="Proteomes" id="UP000325577">
    <property type="component" value="Linkage Group LG10"/>
</dbReference>
<keyword evidence="2" id="KW-1185">Reference proteome</keyword>
<organism evidence="1 2">
    <name type="scientific">Nyssa sinensis</name>
    <dbReference type="NCBI Taxonomy" id="561372"/>
    <lineage>
        <taxon>Eukaryota</taxon>
        <taxon>Viridiplantae</taxon>
        <taxon>Streptophyta</taxon>
        <taxon>Embryophyta</taxon>
        <taxon>Tracheophyta</taxon>
        <taxon>Spermatophyta</taxon>
        <taxon>Magnoliopsida</taxon>
        <taxon>eudicotyledons</taxon>
        <taxon>Gunneridae</taxon>
        <taxon>Pentapetalae</taxon>
        <taxon>asterids</taxon>
        <taxon>Cornales</taxon>
        <taxon>Nyssaceae</taxon>
        <taxon>Nyssa</taxon>
    </lineage>
</organism>
<sequence>MRFGGVIFKFYFINSSTCLGFKIVCTVDVRKDKATQTQVLWPLFLIEFCLFEFMMKISTKKTSGSIPTWDHCEKVAEGKDCRLKLKYIHCGNAYWGCISRMKNHLAGTHKDVAACKKCSNEVVELFMKLLDDRSKDANICVDDEDDVHFKRRNRLEQQRLNPLMFVKYSLRLEARHQRIVGDGDSYDPISLLDMESDDEWITEKESAVLPNDTTWMNANECFEVQG</sequence>
<evidence type="ECO:0008006" key="3">
    <source>
        <dbReference type="Google" id="ProtNLM"/>
    </source>
</evidence>
<protein>
    <recommendedName>
        <fullName evidence="3">BED-type domain-containing protein</fullName>
    </recommendedName>
</protein>
<dbReference type="OrthoDB" id="1930460at2759"/>
<reference evidence="1 2" key="1">
    <citation type="submission" date="2019-09" db="EMBL/GenBank/DDBJ databases">
        <title>A chromosome-level genome assembly of the Chinese tupelo Nyssa sinensis.</title>
        <authorList>
            <person name="Yang X."/>
            <person name="Kang M."/>
            <person name="Yang Y."/>
            <person name="Xiong H."/>
            <person name="Wang M."/>
            <person name="Zhang Z."/>
            <person name="Wang Z."/>
            <person name="Wu H."/>
            <person name="Ma T."/>
            <person name="Liu J."/>
            <person name="Xi Z."/>
        </authorList>
    </citation>
    <scope>NUCLEOTIDE SEQUENCE [LARGE SCALE GENOMIC DNA]</scope>
    <source>
        <strain evidence="1">J267</strain>
        <tissue evidence="1">Leaf</tissue>
    </source>
</reference>